<dbReference type="EMBL" id="JAMDNP010000005">
    <property type="protein sequence ID" value="MCY9759441.1"/>
    <property type="molecule type" value="Genomic_DNA"/>
</dbReference>
<proteinExistence type="predicted"/>
<reference evidence="2 5" key="2">
    <citation type="submission" date="2022-05" db="EMBL/GenBank/DDBJ databases">
        <title>Genome Sequencing of Bee-Associated Microbes.</title>
        <authorList>
            <person name="Dunlap C."/>
        </authorList>
    </citation>
    <scope>NUCLEOTIDE SEQUENCE [LARGE SCALE GENOMIC DNA]</scope>
    <source>
        <strain evidence="2 5">NRRL B-04010</strain>
    </source>
</reference>
<comment type="caution">
    <text evidence="3">The sequence shown here is derived from an EMBL/GenBank/DDBJ whole genome shotgun (WGS) entry which is preliminary data.</text>
</comment>
<dbReference type="RefSeq" id="WP_005544979.1">
    <property type="nucleotide sequence ID" value="NZ_JABFOR010000007.1"/>
</dbReference>
<dbReference type="EMBL" id="JABFOR010000007">
    <property type="protein sequence ID" value="NOJ70563.1"/>
    <property type="molecule type" value="Genomic_DNA"/>
</dbReference>
<organism evidence="3 4">
    <name type="scientific">Paenibacillus alvei</name>
    <name type="common">Bacillus alvei</name>
    <dbReference type="NCBI Taxonomy" id="44250"/>
    <lineage>
        <taxon>Bacteria</taxon>
        <taxon>Bacillati</taxon>
        <taxon>Bacillota</taxon>
        <taxon>Bacilli</taxon>
        <taxon>Bacillales</taxon>
        <taxon>Paenibacillaceae</taxon>
        <taxon>Paenibacillus</taxon>
    </lineage>
</organism>
<dbReference type="GeneID" id="94488557"/>
<evidence type="ECO:0000313" key="5">
    <source>
        <dbReference type="Proteomes" id="UP001527181"/>
    </source>
</evidence>
<dbReference type="Proteomes" id="UP001527181">
    <property type="component" value="Unassembled WGS sequence"/>
</dbReference>
<evidence type="ECO:0000313" key="3">
    <source>
        <dbReference type="EMBL" id="NOJ70563.1"/>
    </source>
</evidence>
<reference evidence="3 4" key="1">
    <citation type="submission" date="2020-05" db="EMBL/GenBank/DDBJ databases">
        <title>Whole genome sequencing and identification of novel metabolites from Paenibacillus alvei strain JR949.</title>
        <authorList>
            <person name="Rajendhran J."/>
            <person name="Sree Pranav P."/>
            <person name="Mahalakshmi B."/>
            <person name="Karthikeyan R."/>
        </authorList>
    </citation>
    <scope>NUCLEOTIDE SEQUENCE [LARGE SCALE GENOMIC DNA]</scope>
    <source>
        <strain evidence="3 4">JR949</strain>
    </source>
</reference>
<feature type="transmembrane region" description="Helical" evidence="1">
    <location>
        <begin position="37"/>
        <end position="58"/>
    </location>
</feature>
<feature type="transmembrane region" description="Helical" evidence="1">
    <location>
        <begin position="70"/>
        <end position="89"/>
    </location>
</feature>
<name>A0AAP6ZUV7_PAEAL</name>
<keyword evidence="1" id="KW-0472">Membrane</keyword>
<evidence type="ECO:0000256" key="1">
    <source>
        <dbReference type="SAM" id="Phobius"/>
    </source>
</evidence>
<sequence>MNIKEGMLSIVIHAFLGYLWVLFINHTLSIANSMNHMILSGLFLFVGTLLFGFIANRIAPFHNYKLTHPAKMVGAISFMTIVLIQVLVYNAA</sequence>
<evidence type="ECO:0000313" key="2">
    <source>
        <dbReference type="EMBL" id="MCY9759441.1"/>
    </source>
</evidence>
<protein>
    <submittedName>
        <fullName evidence="3">Uncharacterized protein</fullName>
    </submittedName>
</protein>
<evidence type="ECO:0000313" key="4">
    <source>
        <dbReference type="Proteomes" id="UP000552038"/>
    </source>
</evidence>
<dbReference type="AlphaFoldDB" id="A0AAP6ZUV7"/>
<keyword evidence="1" id="KW-1133">Transmembrane helix</keyword>
<dbReference type="Proteomes" id="UP000552038">
    <property type="component" value="Unassembled WGS sequence"/>
</dbReference>
<gene>
    <name evidence="3" type="ORF">HMI46_08360</name>
    <name evidence="2" type="ORF">M5X12_02525</name>
</gene>
<accession>A0AAP6ZUV7</accession>
<feature type="transmembrane region" description="Helical" evidence="1">
    <location>
        <begin position="6"/>
        <end position="25"/>
    </location>
</feature>
<keyword evidence="5" id="KW-1185">Reference proteome</keyword>
<keyword evidence="1" id="KW-0812">Transmembrane</keyword>